<feature type="domain" description="Thiolase N-terminal" evidence="3">
    <location>
        <begin position="1"/>
        <end position="129"/>
    </location>
</feature>
<dbReference type="Proteomes" id="UP000094336">
    <property type="component" value="Unassembled WGS sequence"/>
</dbReference>
<dbReference type="Pfam" id="PF00108">
    <property type="entry name" value="Thiolase_N"/>
    <property type="match status" value="1"/>
</dbReference>
<keyword evidence="2" id="KW-0443">Lipid metabolism</keyword>
<dbReference type="InterPro" id="IPR020616">
    <property type="entry name" value="Thiolase_N"/>
</dbReference>
<evidence type="ECO:0000313" key="5">
    <source>
        <dbReference type="Proteomes" id="UP000094336"/>
    </source>
</evidence>
<accession>A0A1E3QJP3</accession>
<dbReference type="GO" id="GO:0010124">
    <property type="term" value="P:phenylacetate catabolic process"/>
    <property type="evidence" value="ECO:0007669"/>
    <property type="project" value="TreeGrafter"/>
</dbReference>
<dbReference type="InterPro" id="IPR050215">
    <property type="entry name" value="Thiolase-like_sf_Thiolase"/>
</dbReference>
<organism evidence="4 5">
    <name type="scientific">Babjeviella inositovora NRRL Y-12698</name>
    <dbReference type="NCBI Taxonomy" id="984486"/>
    <lineage>
        <taxon>Eukaryota</taxon>
        <taxon>Fungi</taxon>
        <taxon>Dikarya</taxon>
        <taxon>Ascomycota</taxon>
        <taxon>Saccharomycotina</taxon>
        <taxon>Pichiomycetes</taxon>
        <taxon>Serinales incertae sedis</taxon>
        <taxon>Babjeviella</taxon>
    </lineage>
</organism>
<dbReference type="PANTHER" id="PTHR43853">
    <property type="entry name" value="3-KETOACYL-COA THIOLASE, PEROXISOMAL"/>
    <property type="match status" value="1"/>
</dbReference>
<dbReference type="RefSeq" id="XP_018982545.1">
    <property type="nucleotide sequence ID" value="XM_019126724.1"/>
</dbReference>
<evidence type="ECO:0000313" key="4">
    <source>
        <dbReference type="EMBL" id="ODQ77217.1"/>
    </source>
</evidence>
<dbReference type="SUPFAM" id="SSF53901">
    <property type="entry name" value="Thiolase-like"/>
    <property type="match status" value="1"/>
</dbReference>
<keyword evidence="5" id="KW-1185">Reference proteome</keyword>
<sequence length="130" mass="14319">MAVSNIANKIFSSQISCALASGVESMTRAFGPDLTPSFSDQVNTHPEGVKVNIQTDGTNEIVAEKYSLSRRAHDEFVTISYQRSLNSVKNVQYKEGDVTRIIFVDTDEGVRRNVTVDSLGKIKTAFKKDS</sequence>
<dbReference type="GO" id="GO:0006635">
    <property type="term" value="P:fatty acid beta-oxidation"/>
    <property type="evidence" value="ECO:0007669"/>
    <property type="project" value="TreeGrafter"/>
</dbReference>
<dbReference type="GO" id="GO:0003988">
    <property type="term" value="F:acetyl-CoA C-acyltransferase activity"/>
    <property type="evidence" value="ECO:0007669"/>
    <property type="project" value="TreeGrafter"/>
</dbReference>
<dbReference type="GO" id="GO:0005777">
    <property type="term" value="C:peroxisome"/>
    <property type="evidence" value="ECO:0007669"/>
    <property type="project" value="TreeGrafter"/>
</dbReference>
<dbReference type="PANTHER" id="PTHR43853:SF8">
    <property type="entry name" value="3-KETOACYL-COA THIOLASE, PEROXISOMAL"/>
    <property type="match status" value="1"/>
</dbReference>
<evidence type="ECO:0000259" key="3">
    <source>
        <dbReference type="Pfam" id="PF00108"/>
    </source>
</evidence>
<reference evidence="5" key="1">
    <citation type="submission" date="2016-05" db="EMBL/GenBank/DDBJ databases">
        <title>Comparative genomics of biotechnologically important yeasts.</title>
        <authorList>
            <consortium name="DOE Joint Genome Institute"/>
            <person name="Riley R."/>
            <person name="Haridas S."/>
            <person name="Wolfe K.H."/>
            <person name="Lopes M.R."/>
            <person name="Hittinger C.T."/>
            <person name="Goker M."/>
            <person name="Salamov A."/>
            <person name="Wisecaver J."/>
            <person name="Long T.M."/>
            <person name="Aerts A.L."/>
            <person name="Barry K."/>
            <person name="Choi C."/>
            <person name="Clum A."/>
            <person name="Coughlan A.Y."/>
            <person name="Deshpande S."/>
            <person name="Douglass A.P."/>
            <person name="Hanson S.J."/>
            <person name="Klenk H.-P."/>
            <person name="Labutti K."/>
            <person name="Lapidus A."/>
            <person name="Lindquist E."/>
            <person name="Lipzen A."/>
            <person name="Meier-Kolthoff J.P."/>
            <person name="Ohm R.A."/>
            <person name="Otillar R.P."/>
            <person name="Pangilinan J."/>
            <person name="Peng Y."/>
            <person name="Rokas A."/>
            <person name="Rosa C.A."/>
            <person name="Scheuner C."/>
            <person name="Sibirny A.A."/>
            <person name="Slot J.C."/>
            <person name="Stielow J.B."/>
            <person name="Sun H."/>
            <person name="Kurtzman C.P."/>
            <person name="Blackwell M."/>
            <person name="Grigoriev I.V."/>
            <person name="Jeffries T.W."/>
        </authorList>
    </citation>
    <scope>NUCLEOTIDE SEQUENCE [LARGE SCALE GENOMIC DNA]</scope>
    <source>
        <strain evidence="5">NRRL Y-12698</strain>
    </source>
</reference>
<keyword evidence="1" id="KW-0276">Fatty acid metabolism</keyword>
<evidence type="ECO:0000256" key="2">
    <source>
        <dbReference type="ARBA" id="ARBA00023098"/>
    </source>
</evidence>
<dbReference type="InterPro" id="IPR016039">
    <property type="entry name" value="Thiolase-like"/>
</dbReference>
<name>A0A1E3QJP3_9ASCO</name>
<protein>
    <recommendedName>
        <fullName evidence="3">Thiolase N-terminal domain-containing protein</fullName>
    </recommendedName>
</protein>
<dbReference type="Gene3D" id="3.40.47.10">
    <property type="match status" value="2"/>
</dbReference>
<evidence type="ECO:0000256" key="1">
    <source>
        <dbReference type="ARBA" id="ARBA00022832"/>
    </source>
</evidence>
<dbReference type="STRING" id="984486.A0A1E3QJP3"/>
<dbReference type="EMBL" id="KV454442">
    <property type="protein sequence ID" value="ODQ77217.1"/>
    <property type="molecule type" value="Genomic_DNA"/>
</dbReference>
<dbReference type="GeneID" id="30144578"/>
<dbReference type="AlphaFoldDB" id="A0A1E3QJP3"/>
<gene>
    <name evidence="4" type="ORF">BABINDRAFT_10365</name>
</gene>
<proteinExistence type="predicted"/>